<reference evidence="3" key="1">
    <citation type="submission" date="2015-07" db="EMBL/GenBank/DDBJ databases">
        <title>Nocardia seriolae U-1 whole genome shotgun sequence.</title>
        <authorList>
            <person name="Imajoh M."/>
            <person name="Fukumoto Y."/>
            <person name="Sukeda M."/>
            <person name="Yamane J."/>
            <person name="Yamasaki K."/>
            <person name="Shimizu M."/>
            <person name="Ohnishi K."/>
            <person name="Oshima S."/>
        </authorList>
    </citation>
    <scope>NUCLEOTIDE SEQUENCE [LARGE SCALE GENOMIC DNA]</scope>
    <source>
        <strain evidence="3">U-1</strain>
    </source>
</reference>
<evidence type="ECO:0000313" key="1">
    <source>
        <dbReference type="EMBL" id="APB00173.1"/>
    </source>
</evidence>
<dbReference type="KEGG" id="nsr:NS506_06136"/>
<reference evidence="1 4" key="3">
    <citation type="submission" date="2016-10" db="EMBL/GenBank/DDBJ databases">
        <title>Genome sequence of Nocardia seriolae strain EM150506, isolated from Anguila japonica.</title>
        <authorList>
            <person name="Han H.-J."/>
        </authorList>
    </citation>
    <scope>NUCLEOTIDE SEQUENCE [LARGE SCALE GENOMIC DNA]</scope>
    <source>
        <strain evidence="1 4">EM150506</strain>
    </source>
</reference>
<keyword evidence="3" id="KW-1185">Reference proteome</keyword>
<proteinExistence type="predicted"/>
<organism evidence="2 3">
    <name type="scientific">Nocardia seriolae</name>
    <dbReference type="NCBI Taxonomy" id="37332"/>
    <lineage>
        <taxon>Bacteria</taxon>
        <taxon>Bacillati</taxon>
        <taxon>Actinomycetota</taxon>
        <taxon>Actinomycetes</taxon>
        <taxon>Mycobacteriales</taxon>
        <taxon>Nocardiaceae</taxon>
        <taxon>Nocardia</taxon>
    </lineage>
</organism>
<name>A0A0B8N0C7_9NOCA</name>
<dbReference type="RefSeq" id="WP_033086384.1">
    <property type="nucleotide sequence ID" value="NZ_AP017900.1"/>
</dbReference>
<dbReference type="Proteomes" id="UP000180166">
    <property type="component" value="Chromosome"/>
</dbReference>
<dbReference type="OrthoDB" id="4558785at2"/>
<reference evidence="2 3" key="2">
    <citation type="journal article" date="2016" name="Genome Announc.">
        <title>Draft Genome Sequence of Erythromycin- and Oxytetracycline-Sensitive Nocardia seriolae Strain U-1 (NBRC 110359).</title>
        <authorList>
            <person name="Imajoh M."/>
            <person name="Sukeda M."/>
            <person name="Shimizu M."/>
            <person name="Yamane J."/>
            <person name="Ohnishi K."/>
            <person name="Oshima S."/>
        </authorList>
    </citation>
    <scope>NUCLEOTIDE SEQUENCE [LARGE SCALE GENOMIC DNA]</scope>
    <source>
        <strain evidence="2 3">U-1</strain>
    </source>
</reference>
<dbReference type="EMBL" id="BBYQ01000015">
    <property type="protein sequence ID" value="GAP27161.1"/>
    <property type="molecule type" value="Genomic_DNA"/>
</dbReference>
<sequence length="67" mass="7358">MRTADRDDTLSGVEVHFSLPDAAYIARSDRYPGLVCRNEWSSLAAIEGLLELIDAHHRPDPAARPAA</sequence>
<dbReference type="GeneID" id="93376642"/>
<evidence type="ECO:0000313" key="4">
    <source>
        <dbReference type="Proteomes" id="UP000180166"/>
    </source>
</evidence>
<protein>
    <submittedName>
        <fullName evidence="2">Glycosyltransferase</fullName>
    </submittedName>
</protein>
<dbReference type="AlphaFoldDB" id="A0A0B8N0C7"/>
<dbReference type="EMBL" id="CP017839">
    <property type="protein sequence ID" value="APB00173.1"/>
    <property type="molecule type" value="Genomic_DNA"/>
</dbReference>
<evidence type="ECO:0000313" key="3">
    <source>
        <dbReference type="Proteomes" id="UP000037179"/>
    </source>
</evidence>
<gene>
    <name evidence="1" type="ORF">NS506_06136</name>
    <name evidence="2" type="ORF">NSK11_contig00015-0002</name>
</gene>
<dbReference type="Proteomes" id="UP000037179">
    <property type="component" value="Unassembled WGS sequence"/>
</dbReference>
<evidence type="ECO:0000313" key="2">
    <source>
        <dbReference type="EMBL" id="GAP27161.1"/>
    </source>
</evidence>
<accession>A0A0B8N0C7</accession>